<feature type="region of interest" description="Disordered" evidence="1">
    <location>
        <begin position="69"/>
        <end position="111"/>
    </location>
</feature>
<evidence type="ECO:0000256" key="2">
    <source>
        <dbReference type="SAM" id="SignalP"/>
    </source>
</evidence>
<evidence type="ECO:0000313" key="4">
    <source>
        <dbReference type="Proteomes" id="UP001221686"/>
    </source>
</evidence>
<feature type="signal peptide" evidence="2">
    <location>
        <begin position="1"/>
        <end position="15"/>
    </location>
</feature>
<keyword evidence="2" id="KW-0732">Signal</keyword>
<dbReference type="PROSITE" id="PS51257">
    <property type="entry name" value="PROKAR_LIPOPROTEIN"/>
    <property type="match status" value="1"/>
</dbReference>
<comment type="caution">
    <text evidence="3">The sequence shown here is derived from an EMBL/GenBank/DDBJ whole genome shotgun (WGS) entry which is preliminary data.</text>
</comment>
<evidence type="ECO:0000313" key="3">
    <source>
        <dbReference type="EMBL" id="MDC0721107.1"/>
    </source>
</evidence>
<name>A0ABT5E5H0_9BACT</name>
<evidence type="ECO:0000256" key="1">
    <source>
        <dbReference type="SAM" id="MobiDB-lite"/>
    </source>
</evidence>
<evidence type="ECO:0008006" key="5">
    <source>
        <dbReference type="Google" id="ProtNLM"/>
    </source>
</evidence>
<proteinExistence type="predicted"/>
<reference evidence="3 4" key="1">
    <citation type="submission" date="2022-11" db="EMBL/GenBank/DDBJ databases">
        <title>Minimal conservation of predation-associated metabolite biosynthetic gene clusters underscores biosynthetic potential of Myxococcota including descriptions for ten novel species: Archangium lansinium sp. nov., Myxococcus landrumus sp. nov., Nannocystis bai.</title>
        <authorList>
            <person name="Ahearne A."/>
            <person name="Stevens C."/>
            <person name="Dowd S."/>
        </authorList>
    </citation>
    <scope>NUCLEOTIDE SEQUENCE [LARGE SCALE GENOMIC DNA]</scope>
    <source>
        <strain evidence="3 4">BB15-2</strain>
    </source>
</reference>
<sequence length="111" mass="12243">MSRYVLALFLVPVLAACNPDGTCIHQFPDGGSTCGVEIKKNACPAPSTFFEENNEAGALRCRNMGYDTKLDDRGKTWMKSTPRPKSQEVQDMEAAEKQRIEALKNQPPPSP</sequence>
<accession>A0ABT5E5H0</accession>
<protein>
    <recommendedName>
        <fullName evidence="5">Lipoprotein</fullName>
    </recommendedName>
</protein>
<gene>
    <name evidence="3" type="ORF">POL25_29640</name>
</gene>
<dbReference type="EMBL" id="JAQNDL010000003">
    <property type="protein sequence ID" value="MDC0721107.1"/>
    <property type="molecule type" value="Genomic_DNA"/>
</dbReference>
<dbReference type="RefSeq" id="WP_272089609.1">
    <property type="nucleotide sequence ID" value="NZ_JAQNDL010000003.1"/>
</dbReference>
<organism evidence="3 4">
    <name type="scientific">Nannocystis bainbridge</name>
    <dbReference type="NCBI Taxonomy" id="2995303"/>
    <lineage>
        <taxon>Bacteria</taxon>
        <taxon>Pseudomonadati</taxon>
        <taxon>Myxococcota</taxon>
        <taxon>Polyangia</taxon>
        <taxon>Nannocystales</taxon>
        <taxon>Nannocystaceae</taxon>
        <taxon>Nannocystis</taxon>
    </lineage>
</organism>
<dbReference type="Proteomes" id="UP001221686">
    <property type="component" value="Unassembled WGS sequence"/>
</dbReference>
<feature type="chain" id="PRO_5045093107" description="Lipoprotein" evidence="2">
    <location>
        <begin position="16"/>
        <end position="111"/>
    </location>
</feature>
<keyword evidence="4" id="KW-1185">Reference proteome</keyword>